<comment type="caution">
    <text evidence="10">The sequence shown here is derived from an EMBL/GenBank/DDBJ whole genome shotgun (WGS) entry which is preliminary data.</text>
</comment>
<evidence type="ECO:0000313" key="10">
    <source>
        <dbReference type="EMBL" id="OGG12819.1"/>
    </source>
</evidence>
<dbReference type="GO" id="GO:0009103">
    <property type="term" value="P:lipopolysaccharide biosynthetic process"/>
    <property type="evidence" value="ECO:0007669"/>
    <property type="project" value="UniProtKB-ARBA"/>
</dbReference>
<evidence type="ECO:0000256" key="5">
    <source>
        <dbReference type="ARBA" id="ARBA00022692"/>
    </source>
</evidence>
<feature type="transmembrane region" description="Helical" evidence="8">
    <location>
        <begin position="147"/>
        <end position="165"/>
    </location>
</feature>
<evidence type="ECO:0000256" key="4">
    <source>
        <dbReference type="ARBA" id="ARBA00022679"/>
    </source>
</evidence>
<dbReference type="GO" id="GO:0010041">
    <property type="term" value="P:response to iron(III) ion"/>
    <property type="evidence" value="ECO:0007669"/>
    <property type="project" value="TreeGrafter"/>
</dbReference>
<name>A0A1F5ZJZ8_9BACT</name>
<dbReference type="STRING" id="1798382.A3D77_07220"/>
<dbReference type="EMBL" id="MFJL01000041">
    <property type="protein sequence ID" value="OGG12819.1"/>
    <property type="molecule type" value="Genomic_DNA"/>
</dbReference>
<keyword evidence="6 8" id="KW-1133">Transmembrane helix</keyword>
<feature type="transmembrane region" description="Helical" evidence="8">
    <location>
        <begin position="214"/>
        <end position="233"/>
    </location>
</feature>
<evidence type="ECO:0000256" key="2">
    <source>
        <dbReference type="ARBA" id="ARBA00022475"/>
    </source>
</evidence>
<dbReference type="PANTHER" id="PTHR33908">
    <property type="entry name" value="MANNOSYLTRANSFERASE YKCB-RELATED"/>
    <property type="match status" value="1"/>
</dbReference>
<gene>
    <name evidence="10" type="ORF">A3D77_07220</name>
</gene>
<keyword evidence="2" id="KW-1003">Cell membrane</keyword>
<proteinExistence type="predicted"/>
<feature type="transmembrane region" description="Helical" evidence="8">
    <location>
        <begin position="345"/>
        <end position="362"/>
    </location>
</feature>
<feature type="transmembrane region" description="Helical" evidence="8">
    <location>
        <begin position="93"/>
        <end position="111"/>
    </location>
</feature>
<keyword evidence="3" id="KW-0328">Glycosyltransferase</keyword>
<dbReference type="Proteomes" id="UP000176923">
    <property type="component" value="Unassembled WGS sequence"/>
</dbReference>
<dbReference type="AlphaFoldDB" id="A0A1F5ZJZ8"/>
<sequence length="558" mass="64259">MNKIKFLLVGIFLLGTILRFFQLGKTPIGLEWDEVALGYDAYSILKTGKDQFGNFMPLTFRSLDDYKPPLYIYSAVPGVALFGMNEFTARLPAAIYGALGVLLTYFLVTEIFIREKKSKRNKVALLSSLFLAISPWSLQFSRAAFETNLAVSVIISGVWLFLRAIRLKSTKTFIFSAFFFGISLFSYHSARVLAPMILVFLFFLFRRRIDFKKFTVSFLAVYGIFFLFFVPIVRSPDAQIRFRVTNALNVYENETKSSERILNDMKVGAGAGAKIFFNRRLSVFNYENFLTVTHNYLVHFDPEFLFVKGDALLHHAPDFGMLYFFDLFLIIPGAIIYSVKYRNRQSLILPAWLLLAPISASVTTQVPHSVRTEVILPTFHIFSALGAVFLYDFLKKESTFLSFAAVLFFLPVFYFSIGKYLYHYYFYTNNWVSDKWIYGRKEAVLYTENVKSQYDKVIISLSVDMPLNFWLFYSSYDPVTYLAQGGTRSNGFLYEGNAYDKYEFRNFNYREMQYYPGKVLLVGTPNNFPQGTDAVKTTYYMDGREALKIVAVGTGKSY</sequence>
<reference evidence="10 11" key="1">
    <citation type="journal article" date="2016" name="Nat. Commun.">
        <title>Thousands of microbial genomes shed light on interconnected biogeochemical processes in an aquifer system.</title>
        <authorList>
            <person name="Anantharaman K."/>
            <person name="Brown C.T."/>
            <person name="Hug L.A."/>
            <person name="Sharon I."/>
            <person name="Castelle C.J."/>
            <person name="Probst A.J."/>
            <person name="Thomas B.C."/>
            <person name="Singh A."/>
            <person name="Wilkins M.J."/>
            <person name="Karaoz U."/>
            <person name="Brodie E.L."/>
            <person name="Williams K.H."/>
            <person name="Hubbard S.S."/>
            <person name="Banfield J.F."/>
        </authorList>
    </citation>
    <scope>NUCLEOTIDE SEQUENCE [LARGE SCALE GENOMIC DNA]</scope>
</reference>
<accession>A0A1F5ZJZ8</accession>
<dbReference type="GO" id="GO:0016763">
    <property type="term" value="F:pentosyltransferase activity"/>
    <property type="evidence" value="ECO:0007669"/>
    <property type="project" value="TreeGrafter"/>
</dbReference>
<dbReference type="InterPro" id="IPR050297">
    <property type="entry name" value="LipidA_mod_glycosyltrf_83"/>
</dbReference>
<keyword evidence="4" id="KW-0808">Transferase</keyword>
<feature type="transmembrane region" description="Helical" evidence="8">
    <location>
        <begin position="177"/>
        <end position="202"/>
    </location>
</feature>
<organism evidence="10 11">
    <name type="scientific">Candidatus Gottesmanbacteria bacterium RIFCSPHIGHO2_02_FULL_39_11</name>
    <dbReference type="NCBI Taxonomy" id="1798382"/>
    <lineage>
        <taxon>Bacteria</taxon>
        <taxon>Candidatus Gottesmaniibacteriota</taxon>
    </lineage>
</organism>
<protein>
    <recommendedName>
        <fullName evidence="9">Glycosyltransferase RgtA/B/C/D-like domain-containing protein</fullName>
    </recommendedName>
</protein>
<evidence type="ECO:0000313" key="11">
    <source>
        <dbReference type="Proteomes" id="UP000176923"/>
    </source>
</evidence>
<feature type="transmembrane region" description="Helical" evidence="8">
    <location>
        <begin position="400"/>
        <end position="417"/>
    </location>
</feature>
<evidence type="ECO:0000256" key="6">
    <source>
        <dbReference type="ARBA" id="ARBA00022989"/>
    </source>
</evidence>
<dbReference type="GO" id="GO:0005886">
    <property type="term" value="C:plasma membrane"/>
    <property type="evidence" value="ECO:0007669"/>
    <property type="project" value="UniProtKB-SubCell"/>
</dbReference>
<feature type="transmembrane region" description="Helical" evidence="8">
    <location>
        <begin position="321"/>
        <end position="339"/>
    </location>
</feature>
<dbReference type="InterPro" id="IPR038731">
    <property type="entry name" value="RgtA/B/C-like"/>
</dbReference>
<dbReference type="Pfam" id="PF13231">
    <property type="entry name" value="PMT_2"/>
    <property type="match status" value="1"/>
</dbReference>
<comment type="subcellular location">
    <subcellularLocation>
        <location evidence="1">Cell membrane</location>
        <topology evidence="1">Multi-pass membrane protein</topology>
    </subcellularLocation>
</comment>
<evidence type="ECO:0000259" key="9">
    <source>
        <dbReference type="Pfam" id="PF13231"/>
    </source>
</evidence>
<dbReference type="PANTHER" id="PTHR33908:SF3">
    <property type="entry name" value="UNDECAPRENYL PHOSPHATE-ALPHA-4-AMINO-4-DEOXY-L-ARABINOSE ARABINOSYL TRANSFERASE"/>
    <property type="match status" value="1"/>
</dbReference>
<feature type="transmembrane region" description="Helical" evidence="8">
    <location>
        <begin position="374"/>
        <end position="394"/>
    </location>
</feature>
<keyword evidence="7 8" id="KW-0472">Membrane</keyword>
<evidence type="ECO:0000256" key="3">
    <source>
        <dbReference type="ARBA" id="ARBA00022676"/>
    </source>
</evidence>
<keyword evidence="5 8" id="KW-0812">Transmembrane</keyword>
<feature type="domain" description="Glycosyltransferase RgtA/B/C/D-like" evidence="9">
    <location>
        <begin position="67"/>
        <end position="232"/>
    </location>
</feature>
<evidence type="ECO:0000256" key="8">
    <source>
        <dbReference type="SAM" id="Phobius"/>
    </source>
</evidence>
<evidence type="ECO:0000256" key="1">
    <source>
        <dbReference type="ARBA" id="ARBA00004651"/>
    </source>
</evidence>
<evidence type="ECO:0000256" key="7">
    <source>
        <dbReference type="ARBA" id="ARBA00023136"/>
    </source>
</evidence>